<dbReference type="SMART" id="SM00354">
    <property type="entry name" value="HTH_LACI"/>
    <property type="match status" value="1"/>
</dbReference>
<dbReference type="InterPro" id="IPR028082">
    <property type="entry name" value="Peripla_BP_I"/>
</dbReference>
<dbReference type="GO" id="GO:0003700">
    <property type="term" value="F:DNA-binding transcription factor activity"/>
    <property type="evidence" value="ECO:0007669"/>
    <property type="project" value="TreeGrafter"/>
</dbReference>
<accession>A0AAE3LKV3</accession>
<protein>
    <submittedName>
        <fullName evidence="5">LacI family transcriptional regulator</fullName>
    </submittedName>
</protein>
<comment type="caution">
    <text evidence="5">The sequence shown here is derived from an EMBL/GenBank/DDBJ whole genome shotgun (WGS) entry which is preliminary data.</text>
</comment>
<dbReference type="RefSeq" id="WP_263038463.1">
    <property type="nucleotide sequence ID" value="NZ_JAOTPL010000016.1"/>
</dbReference>
<reference evidence="5" key="1">
    <citation type="submission" date="2022-10" db="EMBL/GenBank/DDBJ databases">
        <authorList>
            <person name="Kim H.S."/>
            <person name="Kim J.-S."/>
            <person name="Suh M.K."/>
            <person name="Eom M.K."/>
            <person name="Lee J.-S."/>
        </authorList>
    </citation>
    <scope>NUCLEOTIDE SEQUENCE</scope>
    <source>
        <strain evidence="5">LIP-5</strain>
    </source>
</reference>
<dbReference type="SUPFAM" id="SSF53822">
    <property type="entry name" value="Periplasmic binding protein-like I"/>
    <property type="match status" value="1"/>
</dbReference>
<gene>
    <name evidence="5" type="ORF">OD355_10660</name>
</gene>
<dbReference type="CDD" id="cd06267">
    <property type="entry name" value="PBP1_LacI_sugar_binding-like"/>
    <property type="match status" value="1"/>
</dbReference>
<dbReference type="PANTHER" id="PTHR30146">
    <property type="entry name" value="LACI-RELATED TRANSCRIPTIONAL REPRESSOR"/>
    <property type="match status" value="1"/>
</dbReference>
<dbReference type="Pfam" id="PF00356">
    <property type="entry name" value="LacI"/>
    <property type="match status" value="1"/>
</dbReference>
<evidence type="ECO:0000256" key="2">
    <source>
        <dbReference type="ARBA" id="ARBA00023125"/>
    </source>
</evidence>
<dbReference type="Gene3D" id="1.10.260.40">
    <property type="entry name" value="lambda repressor-like DNA-binding domains"/>
    <property type="match status" value="1"/>
</dbReference>
<evidence type="ECO:0000256" key="3">
    <source>
        <dbReference type="ARBA" id="ARBA00023163"/>
    </source>
</evidence>
<dbReference type="SUPFAM" id="SSF47413">
    <property type="entry name" value="lambda repressor-like DNA-binding domains"/>
    <property type="match status" value="1"/>
</dbReference>
<keyword evidence="3" id="KW-0804">Transcription</keyword>
<keyword evidence="1" id="KW-0805">Transcription regulation</keyword>
<evidence type="ECO:0000256" key="1">
    <source>
        <dbReference type="ARBA" id="ARBA00023015"/>
    </source>
</evidence>
<sequence>MQNKKKIDIIELAKILNLSKSTISRAFRNSSDINKHTRQRILDKAQELNYHPNIYASSLRKRKSKTIAIIIPELANNFFSKAVNGIENIARSNNFHSLIYFTDSQVKKEIEITKNLLNGRVEGVIISATGEGTEPLHIKSLQRNTPVVFFDRVYDEIIAPKVVTDDYESSFKATELLLKNGCKRTAFFVINKNISIGKQRMKGYLDALKANGCKHNDKLILNCCNHFQENYKMISKFLKKEKPDGIFASVERLATCTYSVCKDKNISIPADIKLICYSSIDIADLLAPSLSTVTQPAYDMGAKAAELLFKQINEQQISDEKVTLTSRIDERASSQ</sequence>
<dbReference type="Gene3D" id="3.40.50.2300">
    <property type="match status" value="2"/>
</dbReference>
<evidence type="ECO:0000259" key="4">
    <source>
        <dbReference type="PROSITE" id="PS50932"/>
    </source>
</evidence>
<dbReference type="Pfam" id="PF00532">
    <property type="entry name" value="Peripla_BP_1"/>
    <property type="match status" value="1"/>
</dbReference>
<organism evidence="5 6">
    <name type="scientific">Haoranjiania flava</name>
    <dbReference type="NCBI Taxonomy" id="1856322"/>
    <lineage>
        <taxon>Bacteria</taxon>
        <taxon>Pseudomonadati</taxon>
        <taxon>Bacteroidota</taxon>
        <taxon>Chitinophagia</taxon>
        <taxon>Chitinophagales</taxon>
        <taxon>Chitinophagaceae</taxon>
        <taxon>Haoranjiania</taxon>
    </lineage>
</organism>
<dbReference type="GO" id="GO:0000976">
    <property type="term" value="F:transcription cis-regulatory region binding"/>
    <property type="evidence" value="ECO:0007669"/>
    <property type="project" value="TreeGrafter"/>
</dbReference>
<dbReference type="InterPro" id="IPR001761">
    <property type="entry name" value="Peripla_BP/Lac1_sug-bd_dom"/>
</dbReference>
<evidence type="ECO:0000313" key="6">
    <source>
        <dbReference type="Proteomes" id="UP001209317"/>
    </source>
</evidence>
<keyword evidence="2" id="KW-0238">DNA-binding</keyword>
<dbReference type="PROSITE" id="PS50932">
    <property type="entry name" value="HTH_LACI_2"/>
    <property type="match status" value="1"/>
</dbReference>
<evidence type="ECO:0000313" key="5">
    <source>
        <dbReference type="EMBL" id="MCU7694978.1"/>
    </source>
</evidence>
<dbReference type="EMBL" id="JAOTPL010000016">
    <property type="protein sequence ID" value="MCU7694978.1"/>
    <property type="molecule type" value="Genomic_DNA"/>
</dbReference>
<dbReference type="AlphaFoldDB" id="A0AAE3LKV3"/>
<name>A0AAE3LKV3_9BACT</name>
<dbReference type="PANTHER" id="PTHR30146:SF109">
    <property type="entry name" value="HTH-TYPE TRANSCRIPTIONAL REGULATOR GALS"/>
    <property type="match status" value="1"/>
</dbReference>
<feature type="domain" description="HTH lacI-type" evidence="4">
    <location>
        <begin position="9"/>
        <end position="61"/>
    </location>
</feature>
<proteinExistence type="predicted"/>
<dbReference type="Proteomes" id="UP001209317">
    <property type="component" value="Unassembled WGS sequence"/>
</dbReference>
<keyword evidence="6" id="KW-1185">Reference proteome</keyword>
<dbReference type="CDD" id="cd01392">
    <property type="entry name" value="HTH_LacI"/>
    <property type="match status" value="1"/>
</dbReference>
<dbReference type="InterPro" id="IPR000843">
    <property type="entry name" value="HTH_LacI"/>
</dbReference>
<dbReference type="InterPro" id="IPR010982">
    <property type="entry name" value="Lambda_DNA-bd_dom_sf"/>
</dbReference>